<dbReference type="RefSeq" id="WP_059079762.1">
    <property type="nucleotide sequence ID" value="NZ_BCMM01000008.1"/>
</dbReference>
<dbReference type="Proteomes" id="UP000067448">
    <property type="component" value="Unassembled WGS sequence"/>
</dbReference>
<dbReference type="EMBL" id="BCMM01000008">
    <property type="protein sequence ID" value="GAQ61913.1"/>
    <property type="molecule type" value="Genomic_DNA"/>
</dbReference>
<comment type="caution">
    <text evidence="1">The sequence shown here is derived from an EMBL/GenBank/DDBJ whole genome shotgun (WGS) entry which is preliminary data.</text>
</comment>
<name>A0A117ED43_STRSC</name>
<evidence type="ECO:0000313" key="1">
    <source>
        <dbReference type="EMBL" id="GAQ61913.1"/>
    </source>
</evidence>
<proteinExistence type="predicted"/>
<dbReference type="AlphaFoldDB" id="A0A117ED43"/>
<evidence type="ECO:0000313" key="2">
    <source>
        <dbReference type="Proteomes" id="UP000067448"/>
    </source>
</evidence>
<gene>
    <name evidence="1" type="ORF">SsS58_02267</name>
</gene>
<reference evidence="2" key="3">
    <citation type="submission" date="2016-02" db="EMBL/GenBank/DDBJ databases">
        <title>Draft genome of pathogenic Streptomyces sp. in Japan.</title>
        <authorList>
            <person name="Tomihama T."/>
            <person name="Ikenaga M."/>
            <person name="Sakai M."/>
            <person name="Okubo T."/>
            <person name="Ikeda S."/>
        </authorList>
    </citation>
    <scope>NUCLEOTIDE SEQUENCE [LARGE SCALE GENOMIC DNA]</scope>
    <source>
        <strain evidence="2">S58</strain>
    </source>
</reference>
<protein>
    <submittedName>
        <fullName evidence="1">Uncharacterized protein</fullName>
    </submittedName>
</protein>
<accession>A0A117ED43</accession>
<reference evidence="1 2" key="2">
    <citation type="journal article" date="2016" name="Genome Announc.">
        <title>Draft Genome Sequences of Streptomyces scabiei S58, Streptomyces turgidiscabies T45, and Streptomyces acidiscabies a10, the Pathogens of Potato Common Scab, Isolated in Japan.</title>
        <authorList>
            <person name="Tomihama T."/>
            <person name="Nishi Y."/>
            <person name="Sakai M."/>
            <person name="Ikenaga M."/>
            <person name="Okubo T."/>
            <person name="Ikeda S."/>
        </authorList>
    </citation>
    <scope>NUCLEOTIDE SEQUENCE [LARGE SCALE GENOMIC DNA]</scope>
    <source>
        <strain evidence="1 2">S58</strain>
    </source>
</reference>
<sequence length="163" mass="18140">MPEPTNDDILTGGYGIAHRMPAHAYADHPATLDCWIITADCWHPAWSQYMLGLVHLADTPGAPPAKKRAPDVTHELLVVVLNPDHGPYDAATARADQLHHLTPVNIAEQFTATDDQALRITRLCARAVVDGRLTPETGDAPTHIRAWWHARIRDTLEHPNHRR</sequence>
<dbReference type="OrthoDB" id="4230342at2"/>
<reference evidence="2" key="1">
    <citation type="submission" date="2015-11" db="EMBL/GenBank/DDBJ databases">
        <authorList>
            <consortium name="Cross-ministerial Strategic Innovation Promotion Program (SIP) consortium"/>
            <person name="Tomihama T."/>
            <person name="Ikenaga M."/>
            <person name="Sakai M."/>
            <person name="Okubo T."/>
            <person name="Ikeda S."/>
        </authorList>
    </citation>
    <scope>NUCLEOTIDE SEQUENCE [LARGE SCALE GENOMIC DNA]</scope>
    <source>
        <strain evidence="2">S58</strain>
    </source>
</reference>
<organism evidence="1 2">
    <name type="scientific">Streptomyces scabiei</name>
    <dbReference type="NCBI Taxonomy" id="1930"/>
    <lineage>
        <taxon>Bacteria</taxon>
        <taxon>Bacillati</taxon>
        <taxon>Actinomycetota</taxon>
        <taxon>Actinomycetes</taxon>
        <taxon>Kitasatosporales</taxon>
        <taxon>Streptomycetaceae</taxon>
        <taxon>Streptomyces</taxon>
    </lineage>
</organism>